<dbReference type="SUPFAM" id="SSF53850">
    <property type="entry name" value="Periplasmic binding protein-like II"/>
    <property type="match status" value="1"/>
</dbReference>
<evidence type="ECO:0000259" key="5">
    <source>
        <dbReference type="PROSITE" id="PS50931"/>
    </source>
</evidence>
<dbReference type="GeneID" id="62695923"/>
<dbReference type="CDD" id="cd08414">
    <property type="entry name" value="PBP2_LTTR_aromatics_like"/>
    <property type="match status" value="1"/>
</dbReference>
<dbReference type="PRINTS" id="PR00039">
    <property type="entry name" value="HTHLYSR"/>
</dbReference>
<dbReference type="GO" id="GO:0003700">
    <property type="term" value="F:DNA-binding transcription factor activity"/>
    <property type="evidence" value="ECO:0007669"/>
    <property type="project" value="InterPro"/>
</dbReference>
<name>A0A844F558_CLOSV</name>
<dbReference type="Pfam" id="PF00126">
    <property type="entry name" value="HTH_1"/>
    <property type="match status" value="1"/>
</dbReference>
<gene>
    <name evidence="6" type="ORF">FYJ37_04440</name>
</gene>
<dbReference type="Pfam" id="PF03466">
    <property type="entry name" value="LysR_substrate"/>
    <property type="match status" value="1"/>
</dbReference>
<dbReference type="EMBL" id="VUMB01000007">
    <property type="protein sequence ID" value="MSS39626.1"/>
    <property type="molecule type" value="Genomic_DNA"/>
</dbReference>
<comment type="caution">
    <text evidence="6">The sequence shown here is derived from an EMBL/GenBank/DDBJ whole genome shotgun (WGS) entry which is preliminary data.</text>
</comment>
<dbReference type="PANTHER" id="PTHR30346:SF28">
    <property type="entry name" value="HTH-TYPE TRANSCRIPTIONAL REGULATOR CYNR"/>
    <property type="match status" value="1"/>
</dbReference>
<dbReference type="RefSeq" id="WP_004608441.1">
    <property type="nucleotide sequence ID" value="NZ_AP024846.1"/>
</dbReference>
<keyword evidence="4" id="KW-0804">Transcription</keyword>
<dbReference type="AlphaFoldDB" id="A0A844F558"/>
<dbReference type="Gene3D" id="1.10.10.10">
    <property type="entry name" value="Winged helix-like DNA-binding domain superfamily/Winged helix DNA-binding domain"/>
    <property type="match status" value="1"/>
</dbReference>
<dbReference type="InterPro" id="IPR005119">
    <property type="entry name" value="LysR_subst-bd"/>
</dbReference>
<dbReference type="FunFam" id="1.10.10.10:FF:000001">
    <property type="entry name" value="LysR family transcriptional regulator"/>
    <property type="match status" value="1"/>
</dbReference>
<evidence type="ECO:0000256" key="2">
    <source>
        <dbReference type="ARBA" id="ARBA00023015"/>
    </source>
</evidence>
<evidence type="ECO:0000313" key="6">
    <source>
        <dbReference type="EMBL" id="MSS39626.1"/>
    </source>
</evidence>
<dbReference type="PROSITE" id="PS50931">
    <property type="entry name" value="HTH_LYSR"/>
    <property type="match status" value="1"/>
</dbReference>
<comment type="similarity">
    <text evidence="1">Belongs to the LysR transcriptional regulatory family.</text>
</comment>
<dbReference type="SUPFAM" id="SSF46785">
    <property type="entry name" value="Winged helix' DNA-binding domain"/>
    <property type="match status" value="1"/>
</dbReference>
<evidence type="ECO:0000313" key="7">
    <source>
        <dbReference type="Proteomes" id="UP000462363"/>
    </source>
</evidence>
<evidence type="ECO:0000256" key="4">
    <source>
        <dbReference type="ARBA" id="ARBA00023163"/>
    </source>
</evidence>
<dbReference type="InterPro" id="IPR000847">
    <property type="entry name" value="LysR_HTH_N"/>
</dbReference>
<keyword evidence="3" id="KW-0238">DNA-binding</keyword>
<protein>
    <submittedName>
        <fullName evidence="6">LysR family transcriptional regulator</fullName>
    </submittedName>
</protein>
<keyword evidence="2" id="KW-0805">Transcription regulation</keyword>
<sequence length="295" mass="33490">MNTNQLKYFVAVAQYRSFTKAANQYYISQTAITQQIRALEESMNVQLFNRSSRPVALTPAGRIFFLEAKAILERMETAVSKVKDASTGLVGTLRIGYTKGYERSDLSNKLRAFHLEYPNILLTCYRCDTDRLAAGLFNNEYDIIFTWDSTNILQEHTISHKIIERAPLVVALYSGHPFAQRSALNRRELKNEAILYMTPSSTGDSFGDSHFMDLYKEAGYQPNILFRSNDVESILMMVAAEEGISVMPSYITNKLTNADNLVFIPLIGEEEAEEIIAVWKQGELTPELRHFVESL</sequence>
<reference evidence="6 7" key="1">
    <citation type="submission" date="2019-08" db="EMBL/GenBank/DDBJ databases">
        <title>In-depth cultivation of the pig gut microbiome towards novel bacterial diversity and tailored functional studies.</title>
        <authorList>
            <person name="Wylensek D."/>
            <person name="Hitch T.C.A."/>
            <person name="Clavel T."/>
        </authorList>
    </citation>
    <scope>NUCLEOTIDE SEQUENCE [LARGE SCALE GENOMIC DNA]</scope>
    <source>
        <strain evidence="6 7">BL-389-WT-3D</strain>
    </source>
</reference>
<evidence type="ECO:0000256" key="1">
    <source>
        <dbReference type="ARBA" id="ARBA00009437"/>
    </source>
</evidence>
<dbReference type="GO" id="GO:0032993">
    <property type="term" value="C:protein-DNA complex"/>
    <property type="evidence" value="ECO:0007669"/>
    <property type="project" value="TreeGrafter"/>
</dbReference>
<dbReference type="Gene3D" id="3.40.190.10">
    <property type="entry name" value="Periplasmic binding protein-like II"/>
    <property type="match status" value="2"/>
</dbReference>
<organism evidence="6 7">
    <name type="scientific">Clostridium scindens (strain JCM 10418 / VPI 12708)</name>
    <dbReference type="NCBI Taxonomy" id="29347"/>
    <lineage>
        <taxon>Bacteria</taxon>
        <taxon>Bacillati</taxon>
        <taxon>Bacillota</taxon>
        <taxon>Clostridia</taxon>
        <taxon>Lachnospirales</taxon>
        <taxon>Lachnospiraceae</taxon>
    </lineage>
</organism>
<dbReference type="PANTHER" id="PTHR30346">
    <property type="entry name" value="TRANSCRIPTIONAL DUAL REGULATOR HCAR-RELATED"/>
    <property type="match status" value="1"/>
</dbReference>
<dbReference type="InterPro" id="IPR036388">
    <property type="entry name" value="WH-like_DNA-bd_sf"/>
</dbReference>
<feature type="domain" description="HTH lysR-type" evidence="5">
    <location>
        <begin position="1"/>
        <end position="58"/>
    </location>
</feature>
<dbReference type="GO" id="GO:0003677">
    <property type="term" value="F:DNA binding"/>
    <property type="evidence" value="ECO:0007669"/>
    <property type="project" value="UniProtKB-KW"/>
</dbReference>
<dbReference type="Proteomes" id="UP000462363">
    <property type="component" value="Unassembled WGS sequence"/>
</dbReference>
<proteinExistence type="inferred from homology"/>
<evidence type="ECO:0000256" key="3">
    <source>
        <dbReference type="ARBA" id="ARBA00023125"/>
    </source>
</evidence>
<accession>A0A844F558</accession>
<dbReference type="InterPro" id="IPR036390">
    <property type="entry name" value="WH_DNA-bd_sf"/>
</dbReference>